<dbReference type="Proteomes" id="UP000654993">
    <property type="component" value="Unassembled WGS sequence"/>
</dbReference>
<organism evidence="2 3">
    <name type="scientific">Insulibacter thermoxylanivorax</name>
    <dbReference type="NCBI Taxonomy" id="2749268"/>
    <lineage>
        <taxon>Bacteria</taxon>
        <taxon>Bacillati</taxon>
        <taxon>Bacillota</taxon>
        <taxon>Bacilli</taxon>
        <taxon>Bacillales</taxon>
        <taxon>Paenibacillaceae</taxon>
        <taxon>Insulibacter</taxon>
    </lineage>
</organism>
<dbReference type="AlphaFoldDB" id="A0A916QEY7"/>
<sequence length="53" mass="6238">MTRDKNLQNVAKELEQEGVTSHEAQQINRARTDRHKESTHGKEGYQENEHSYQ</sequence>
<reference evidence="2" key="1">
    <citation type="submission" date="2020-08" db="EMBL/GenBank/DDBJ databases">
        <authorList>
            <person name="Uke A."/>
            <person name="Chhe C."/>
            <person name="Baramee S."/>
            <person name="Kosugi A."/>
        </authorList>
    </citation>
    <scope>NUCLEOTIDE SEQUENCE</scope>
    <source>
        <strain evidence="2">DA-C8</strain>
    </source>
</reference>
<protein>
    <submittedName>
        <fullName evidence="2">Uncharacterized protein</fullName>
    </submittedName>
</protein>
<accession>A0A916QEY7</accession>
<reference evidence="2" key="2">
    <citation type="journal article" date="2021" name="Data Brief">
        <title>Draft genome sequence data of the facultative, thermophilic, xylanolytic bacterium Paenibacillus sp. strain DA-C8.</title>
        <authorList>
            <person name="Chhe C."/>
            <person name="Uke A."/>
            <person name="Baramee S."/>
            <person name="Ungkulpasvich U."/>
            <person name="Tachaapaikoon C."/>
            <person name="Pason P."/>
            <person name="Waeonukul R."/>
            <person name="Ratanakhanokchai K."/>
            <person name="Kosugi A."/>
        </authorList>
    </citation>
    <scope>NUCLEOTIDE SEQUENCE</scope>
    <source>
        <strain evidence="2">DA-C8</strain>
    </source>
</reference>
<evidence type="ECO:0000256" key="1">
    <source>
        <dbReference type="SAM" id="MobiDB-lite"/>
    </source>
</evidence>
<dbReference type="RefSeq" id="WP_200967726.1">
    <property type="nucleotide sequence ID" value="NZ_BMAQ01000052.1"/>
</dbReference>
<evidence type="ECO:0000313" key="3">
    <source>
        <dbReference type="Proteomes" id="UP000654993"/>
    </source>
</evidence>
<dbReference type="EMBL" id="BMAQ01000052">
    <property type="protein sequence ID" value="GFR39535.1"/>
    <property type="molecule type" value="Genomic_DNA"/>
</dbReference>
<keyword evidence="3" id="KW-1185">Reference proteome</keyword>
<name>A0A916QEY7_9BACL</name>
<feature type="compositionally biased region" description="Polar residues" evidence="1">
    <location>
        <begin position="18"/>
        <end position="29"/>
    </location>
</feature>
<proteinExistence type="predicted"/>
<evidence type="ECO:0000313" key="2">
    <source>
        <dbReference type="EMBL" id="GFR39535.1"/>
    </source>
</evidence>
<gene>
    <name evidence="2" type="ORF">PRECH8_28310</name>
</gene>
<feature type="region of interest" description="Disordered" evidence="1">
    <location>
        <begin position="1"/>
        <end position="53"/>
    </location>
</feature>
<feature type="compositionally biased region" description="Basic and acidic residues" evidence="1">
    <location>
        <begin position="30"/>
        <end position="53"/>
    </location>
</feature>
<comment type="caution">
    <text evidence="2">The sequence shown here is derived from an EMBL/GenBank/DDBJ whole genome shotgun (WGS) entry which is preliminary data.</text>
</comment>